<gene>
    <name evidence="1" type="ORF">METZ01_LOCUS195211</name>
</gene>
<dbReference type="SUPFAM" id="SSF141571">
    <property type="entry name" value="Pentapeptide repeat-like"/>
    <property type="match status" value="1"/>
</dbReference>
<dbReference type="EMBL" id="UINC01041289">
    <property type="protein sequence ID" value="SVB42357.1"/>
    <property type="molecule type" value="Genomic_DNA"/>
</dbReference>
<reference evidence="1" key="1">
    <citation type="submission" date="2018-05" db="EMBL/GenBank/DDBJ databases">
        <authorList>
            <person name="Lanie J.A."/>
            <person name="Ng W.-L."/>
            <person name="Kazmierczak K.M."/>
            <person name="Andrzejewski T.M."/>
            <person name="Davidsen T.M."/>
            <person name="Wayne K.J."/>
            <person name="Tettelin H."/>
            <person name="Glass J.I."/>
            <person name="Rusch D."/>
            <person name="Podicherti R."/>
            <person name="Tsui H.-C.T."/>
            <person name="Winkler M.E."/>
        </authorList>
    </citation>
    <scope>NUCLEOTIDE SEQUENCE</scope>
</reference>
<sequence>MKYLFIIMMFIFPIFPSDCNSYNTLNGTDYNCDCTEESWANYYSYMIGCWLPNANLQGAELKWVNLEDAYLVGADLRYAQLVSANLTNANLVNANL</sequence>
<dbReference type="Gene3D" id="2.160.20.80">
    <property type="entry name" value="E3 ubiquitin-protein ligase SopA"/>
    <property type="match status" value="1"/>
</dbReference>
<accession>A0A382DXS6</accession>
<proteinExistence type="predicted"/>
<evidence type="ECO:0008006" key="2">
    <source>
        <dbReference type="Google" id="ProtNLM"/>
    </source>
</evidence>
<name>A0A382DXS6_9ZZZZ</name>
<protein>
    <recommendedName>
        <fullName evidence="2">Pentapeptide repeat-containing protein</fullName>
    </recommendedName>
</protein>
<dbReference type="InterPro" id="IPR001646">
    <property type="entry name" value="5peptide_repeat"/>
</dbReference>
<dbReference type="AlphaFoldDB" id="A0A382DXS6"/>
<dbReference type="Pfam" id="PF00805">
    <property type="entry name" value="Pentapeptide"/>
    <property type="match status" value="1"/>
</dbReference>
<evidence type="ECO:0000313" key="1">
    <source>
        <dbReference type="EMBL" id="SVB42357.1"/>
    </source>
</evidence>
<feature type="non-terminal residue" evidence="1">
    <location>
        <position position="96"/>
    </location>
</feature>
<organism evidence="1">
    <name type="scientific">marine metagenome</name>
    <dbReference type="NCBI Taxonomy" id="408172"/>
    <lineage>
        <taxon>unclassified sequences</taxon>
        <taxon>metagenomes</taxon>
        <taxon>ecological metagenomes</taxon>
    </lineage>
</organism>